<evidence type="ECO:0000256" key="1">
    <source>
        <dbReference type="SAM" id="MobiDB-lite"/>
    </source>
</evidence>
<proteinExistence type="predicted"/>
<dbReference type="KEGG" id="ssyi:EKG83_26285"/>
<protein>
    <submittedName>
        <fullName evidence="2">Uncharacterized protein</fullName>
    </submittedName>
</protein>
<name>A0A5Q0HDW1_SACSY</name>
<sequence length="59" mass="6871">MWTGVAEWQLAWPFTPLTVDDLDEFIGRWAGWLATASNGRLSHPSLMPERRPENSFRLR</sequence>
<dbReference type="EMBL" id="CP034550">
    <property type="protein sequence ID" value="QFZ24507.1"/>
    <property type="molecule type" value="Genomic_DNA"/>
</dbReference>
<dbReference type="OrthoDB" id="7061676at2"/>
<accession>A0A5Q0HDW1</accession>
<keyword evidence="3" id="KW-1185">Reference proteome</keyword>
<reference evidence="3" key="1">
    <citation type="journal article" date="2021" name="Curr. Microbiol.">
        <title>Complete genome of nocamycin-producing strain Saccharothrix syringae NRRL B-16468 reveals the biosynthetic potential for secondary metabolites.</title>
        <authorList>
            <person name="Mo X."/>
            <person name="Yang S."/>
        </authorList>
    </citation>
    <scope>NUCLEOTIDE SEQUENCE [LARGE SCALE GENOMIC DNA]</scope>
    <source>
        <strain evidence="3">ATCC 51364 / DSM 43886 / JCM 6844 / KCTC 9398 / NBRC 14523 / NRRL B-16468 / INA 2240</strain>
    </source>
</reference>
<evidence type="ECO:0000313" key="2">
    <source>
        <dbReference type="EMBL" id="QFZ24507.1"/>
    </source>
</evidence>
<dbReference type="Proteomes" id="UP000325787">
    <property type="component" value="Chromosome"/>
</dbReference>
<organism evidence="2 3">
    <name type="scientific">Saccharothrix syringae</name>
    <name type="common">Nocardiopsis syringae</name>
    <dbReference type="NCBI Taxonomy" id="103733"/>
    <lineage>
        <taxon>Bacteria</taxon>
        <taxon>Bacillati</taxon>
        <taxon>Actinomycetota</taxon>
        <taxon>Actinomycetes</taxon>
        <taxon>Pseudonocardiales</taxon>
        <taxon>Pseudonocardiaceae</taxon>
        <taxon>Saccharothrix</taxon>
    </lineage>
</organism>
<feature type="compositionally biased region" description="Basic and acidic residues" evidence="1">
    <location>
        <begin position="48"/>
        <end position="59"/>
    </location>
</feature>
<feature type="region of interest" description="Disordered" evidence="1">
    <location>
        <begin position="39"/>
        <end position="59"/>
    </location>
</feature>
<gene>
    <name evidence="2" type="ORF">EKG83_26285</name>
</gene>
<evidence type="ECO:0000313" key="3">
    <source>
        <dbReference type="Proteomes" id="UP000325787"/>
    </source>
</evidence>
<dbReference type="AlphaFoldDB" id="A0A5Q0HDW1"/>